<name>A0A9K3PGF9_9STRA</name>
<gene>
    <name evidence="2" type="ORF">IV203_005551</name>
</gene>
<dbReference type="AlphaFoldDB" id="A0A9K3PGF9"/>
<accession>A0A9K3PGF9</accession>
<reference evidence="2" key="1">
    <citation type="journal article" date="2021" name="Sci. Rep.">
        <title>Diploid genomic architecture of Nitzschia inconspicua, an elite biomass production diatom.</title>
        <authorList>
            <person name="Oliver A."/>
            <person name="Podell S."/>
            <person name="Pinowska A."/>
            <person name="Traller J.C."/>
            <person name="Smith S.R."/>
            <person name="McClure R."/>
            <person name="Beliaev A."/>
            <person name="Bohutskyi P."/>
            <person name="Hill E.A."/>
            <person name="Rabines A."/>
            <person name="Zheng H."/>
            <person name="Allen L.Z."/>
            <person name="Kuo A."/>
            <person name="Grigoriev I.V."/>
            <person name="Allen A.E."/>
            <person name="Hazlebeck D."/>
            <person name="Allen E.E."/>
        </authorList>
    </citation>
    <scope>NUCLEOTIDE SEQUENCE</scope>
    <source>
        <strain evidence="2">Hildebrandi</strain>
    </source>
</reference>
<proteinExistence type="predicted"/>
<dbReference type="OrthoDB" id="49714at2759"/>
<keyword evidence="3" id="KW-1185">Reference proteome</keyword>
<feature type="compositionally biased region" description="Polar residues" evidence="1">
    <location>
        <begin position="1"/>
        <end position="23"/>
    </location>
</feature>
<reference evidence="2" key="2">
    <citation type="submission" date="2021-04" db="EMBL/GenBank/DDBJ databases">
        <authorList>
            <person name="Podell S."/>
        </authorList>
    </citation>
    <scope>NUCLEOTIDE SEQUENCE</scope>
    <source>
        <strain evidence="2">Hildebrandi</strain>
    </source>
</reference>
<evidence type="ECO:0000313" key="2">
    <source>
        <dbReference type="EMBL" id="KAG7346483.1"/>
    </source>
</evidence>
<feature type="region of interest" description="Disordered" evidence="1">
    <location>
        <begin position="1"/>
        <end position="84"/>
    </location>
</feature>
<feature type="compositionally biased region" description="Low complexity" evidence="1">
    <location>
        <begin position="63"/>
        <end position="75"/>
    </location>
</feature>
<dbReference type="Proteomes" id="UP000693970">
    <property type="component" value="Unassembled WGS sequence"/>
</dbReference>
<dbReference type="EMBL" id="JAGRRH010000021">
    <property type="protein sequence ID" value="KAG7346483.1"/>
    <property type="molecule type" value="Genomic_DNA"/>
</dbReference>
<protein>
    <submittedName>
        <fullName evidence="2">Uncharacterized protein</fullName>
    </submittedName>
</protein>
<evidence type="ECO:0000256" key="1">
    <source>
        <dbReference type="SAM" id="MobiDB-lite"/>
    </source>
</evidence>
<comment type="caution">
    <text evidence="2">The sequence shown here is derived from an EMBL/GenBank/DDBJ whole genome shotgun (WGS) entry which is preliminary data.</text>
</comment>
<evidence type="ECO:0000313" key="3">
    <source>
        <dbReference type="Proteomes" id="UP000693970"/>
    </source>
</evidence>
<organism evidence="2 3">
    <name type="scientific">Nitzschia inconspicua</name>
    <dbReference type="NCBI Taxonomy" id="303405"/>
    <lineage>
        <taxon>Eukaryota</taxon>
        <taxon>Sar</taxon>
        <taxon>Stramenopiles</taxon>
        <taxon>Ochrophyta</taxon>
        <taxon>Bacillariophyta</taxon>
        <taxon>Bacillariophyceae</taxon>
        <taxon>Bacillariophycidae</taxon>
        <taxon>Bacillariales</taxon>
        <taxon>Bacillariaceae</taxon>
        <taxon>Nitzschia</taxon>
    </lineage>
</organism>
<sequence>MATSTASVAKESISPSTAISYSEASKDTNTHAGAGKGSPAFGSTSKRLASPLILKGNSEQMPSAVSTTSSATTSSESDHNGGDYIRDLSVPRVFEKNEIHKALLECMRQGEKWQLDLERVHGFTEAESCECFSRAGKFLYCDEFPEDAVNKKLFPHAKEGWVLLKETDRLGRNHPKELMDLDSLVAINGKCFGEF</sequence>